<dbReference type="Proteomes" id="UP001628281">
    <property type="component" value="Unassembled WGS sequence"/>
</dbReference>
<proteinExistence type="predicted"/>
<name>A0ABW8VF94_9PROT</name>
<evidence type="ECO:0000313" key="3">
    <source>
        <dbReference type="Proteomes" id="UP001628281"/>
    </source>
</evidence>
<dbReference type="Gene3D" id="3.40.50.300">
    <property type="entry name" value="P-loop containing nucleotide triphosphate hydrolases"/>
    <property type="match status" value="1"/>
</dbReference>
<dbReference type="InterPro" id="IPR049945">
    <property type="entry name" value="AAA_22"/>
</dbReference>
<dbReference type="PANTHER" id="PTHR35894">
    <property type="entry name" value="GENERAL SECRETION PATHWAY PROTEIN A-RELATED"/>
    <property type="match status" value="1"/>
</dbReference>
<dbReference type="RefSeq" id="WP_407825463.1">
    <property type="nucleotide sequence ID" value="NZ_JBJLSN010000055.1"/>
</dbReference>
<dbReference type="InterPro" id="IPR052026">
    <property type="entry name" value="ExeA_AAA_ATPase_DNA-bind"/>
</dbReference>
<comment type="caution">
    <text evidence="2">The sequence shown here is derived from an EMBL/GenBank/DDBJ whole genome shotgun (WGS) entry which is preliminary data.</text>
</comment>
<gene>
    <name evidence="2" type="ORF">ACJ41P_26540</name>
</gene>
<dbReference type="SUPFAM" id="SSF52540">
    <property type="entry name" value="P-loop containing nucleoside triphosphate hydrolases"/>
    <property type="match status" value="1"/>
</dbReference>
<sequence>MRNLYVKTSNTTRFLAKFAALQDRGAEEACLMVVDGSPGLGKTETVQWWATQQGMAFLRAKQGWTPSWMLRELLGELSVAPLRTFEQMYRQSLEALAARSRLATQEGALFAVVVDEIDHIARRTDALETLRDLSDMLEIPFVLVGMDRVRSSLTRYRQIGSRVGQFCEFRPLSPDDTAALVSGLAEVPVADCMLDFLHRSCGGYVRELKEGIKAIERCGRRNAGPVTVAMMAGQVLLNDRASGRPITVKE</sequence>
<reference evidence="2 3" key="1">
    <citation type="submission" date="2024-11" db="EMBL/GenBank/DDBJ databases">
        <title>Draft genome sequences of two bacteria associated to sugarcane roots in Colombia.</title>
        <authorList>
            <person name="Pardo-Diaz S."/>
            <person name="Masmela-Mendoza J."/>
            <person name="Delgadillo-Duran P."/>
            <person name="Bautista E.J."/>
            <person name="Rojas-Tapias D.F."/>
        </authorList>
    </citation>
    <scope>NUCLEOTIDE SEQUENCE [LARGE SCALE GENOMIC DNA]</scope>
    <source>
        <strain evidence="2 3">Ap18</strain>
    </source>
</reference>
<organism evidence="2 3">
    <name type="scientific">Azospirillum argentinense</name>
    <dbReference type="NCBI Taxonomy" id="2970906"/>
    <lineage>
        <taxon>Bacteria</taxon>
        <taxon>Pseudomonadati</taxon>
        <taxon>Pseudomonadota</taxon>
        <taxon>Alphaproteobacteria</taxon>
        <taxon>Rhodospirillales</taxon>
        <taxon>Azospirillaceae</taxon>
        <taxon>Azospirillum</taxon>
    </lineage>
</organism>
<feature type="domain" description="ORC1/DEAH AAA+ ATPase" evidence="1">
    <location>
        <begin position="31"/>
        <end position="150"/>
    </location>
</feature>
<keyword evidence="3" id="KW-1185">Reference proteome</keyword>
<dbReference type="EMBL" id="JBJLSN010000055">
    <property type="protein sequence ID" value="MFL7904714.1"/>
    <property type="molecule type" value="Genomic_DNA"/>
</dbReference>
<evidence type="ECO:0000259" key="1">
    <source>
        <dbReference type="Pfam" id="PF13401"/>
    </source>
</evidence>
<dbReference type="PANTHER" id="PTHR35894:SF5">
    <property type="entry name" value="MU-LIKE PROPHAGE FLUMU DNA TRANSPOSITION PROTEIN B"/>
    <property type="match status" value="1"/>
</dbReference>
<accession>A0ABW8VF94</accession>
<dbReference type="Pfam" id="PF13401">
    <property type="entry name" value="AAA_22"/>
    <property type="match status" value="1"/>
</dbReference>
<evidence type="ECO:0000313" key="2">
    <source>
        <dbReference type="EMBL" id="MFL7904714.1"/>
    </source>
</evidence>
<protein>
    <submittedName>
        <fullName evidence="2">AAA family ATPase</fullName>
    </submittedName>
</protein>
<dbReference type="InterPro" id="IPR027417">
    <property type="entry name" value="P-loop_NTPase"/>
</dbReference>